<keyword evidence="3" id="KW-0328">Glycosyltransferase</keyword>
<feature type="transmembrane region" description="Helical" evidence="8">
    <location>
        <begin position="240"/>
        <end position="265"/>
    </location>
</feature>
<evidence type="ECO:0000256" key="5">
    <source>
        <dbReference type="ARBA" id="ARBA00022692"/>
    </source>
</evidence>
<keyword evidence="6 8" id="KW-1133">Transmembrane helix</keyword>
<evidence type="ECO:0000256" key="2">
    <source>
        <dbReference type="ARBA" id="ARBA00022475"/>
    </source>
</evidence>
<feature type="transmembrane region" description="Helical" evidence="8">
    <location>
        <begin position="53"/>
        <end position="71"/>
    </location>
</feature>
<feature type="transmembrane region" description="Helical" evidence="8">
    <location>
        <begin position="337"/>
        <end position="357"/>
    </location>
</feature>
<dbReference type="Proteomes" id="UP001500567">
    <property type="component" value="Unassembled WGS sequence"/>
</dbReference>
<evidence type="ECO:0000256" key="8">
    <source>
        <dbReference type="SAM" id="Phobius"/>
    </source>
</evidence>
<feature type="transmembrane region" description="Helical" evidence="8">
    <location>
        <begin position="142"/>
        <end position="158"/>
    </location>
</feature>
<evidence type="ECO:0000256" key="1">
    <source>
        <dbReference type="ARBA" id="ARBA00004651"/>
    </source>
</evidence>
<dbReference type="PANTHER" id="PTHR33908">
    <property type="entry name" value="MANNOSYLTRANSFERASE YKCB-RELATED"/>
    <property type="match status" value="1"/>
</dbReference>
<keyword evidence="5 8" id="KW-0812">Transmembrane</keyword>
<evidence type="ECO:0000256" key="3">
    <source>
        <dbReference type="ARBA" id="ARBA00022676"/>
    </source>
</evidence>
<organism evidence="10 11">
    <name type="scientific">Hymenobacter fastidiosus</name>
    <dbReference type="NCBI Taxonomy" id="486264"/>
    <lineage>
        <taxon>Bacteria</taxon>
        <taxon>Pseudomonadati</taxon>
        <taxon>Bacteroidota</taxon>
        <taxon>Cytophagia</taxon>
        <taxon>Cytophagales</taxon>
        <taxon>Hymenobacteraceae</taxon>
        <taxon>Hymenobacter</taxon>
    </lineage>
</organism>
<feature type="transmembrane region" description="Helical" evidence="8">
    <location>
        <begin position="164"/>
        <end position="180"/>
    </location>
</feature>
<keyword evidence="7 8" id="KW-0472">Membrane</keyword>
<accession>A0ABP7SEB9</accession>
<feature type="transmembrane region" description="Helical" evidence="8">
    <location>
        <begin position="272"/>
        <end position="293"/>
    </location>
</feature>
<gene>
    <name evidence="10" type="ORF">GCM10022408_23790</name>
</gene>
<comment type="subcellular location">
    <subcellularLocation>
        <location evidence="1">Cell membrane</location>
        <topology evidence="1">Multi-pass membrane protein</topology>
    </subcellularLocation>
</comment>
<feature type="domain" description="Glycosyltransferase RgtA/B/C/D-like" evidence="9">
    <location>
        <begin position="31"/>
        <end position="205"/>
    </location>
</feature>
<keyword evidence="4" id="KW-0808">Transferase</keyword>
<proteinExistence type="predicted"/>
<evidence type="ECO:0000259" key="9">
    <source>
        <dbReference type="Pfam" id="PF13231"/>
    </source>
</evidence>
<evidence type="ECO:0000256" key="6">
    <source>
        <dbReference type="ARBA" id="ARBA00022989"/>
    </source>
</evidence>
<evidence type="ECO:0000256" key="4">
    <source>
        <dbReference type="ARBA" id="ARBA00022679"/>
    </source>
</evidence>
<evidence type="ECO:0000256" key="7">
    <source>
        <dbReference type="ARBA" id="ARBA00023136"/>
    </source>
</evidence>
<keyword evidence="11" id="KW-1185">Reference proteome</keyword>
<comment type="caution">
    <text evidence="10">The sequence shown here is derived from an EMBL/GenBank/DDBJ whole genome shotgun (WGS) entry which is preliminary data.</text>
</comment>
<sequence>MEARNFVAAREMVAGGSWLIPTMNGEVRLAKPPLPTWAVAALQCLTGPTEELWLLRLPAALAATVLVFFFWGLARELTRAQLAEAAAPGRTAWLGSLVLASSLLVMVTGREGQWDIFATSLMIGALWLLVRGWQRVEAGGRAYFLFSGAGLLAGFSMLSKGPVTVYAVLMPFVGAYLVGYPEHRQQVARQGWGTVVAATVALLVGLSWPIYIGLQVAPIARKVARTEIASWGERHVQPFWYYWSFFAFTGLWALVALVSLAWPYARPRLRGFIPYALALGWVVAGLLLLSVVPEKKERYMFPLMPPLALLVAGMLRYWETQRISFAKGTGSTDKRVLWVWGSLLLIVFLVLPGAMALSHLPEVGFGSARLVVGIGVFGALAGWVGWQGIRHLCPRVLIAATLIGVCSGICLLIPAYPGWQSRKATPGLRHMRDMRQHPALFRLASWRSLDTVHVKQVWAAGRPIPIWQPALDSLAALRAPVAVFTASPAGSRLPMGWENHVRVILLDSFYLGRDRESGYWFISLLKPVR</sequence>
<dbReference type="InterPro" id="IPR038731">
    <property type="entry name" value="RgtA/B/C-like"/>
</dbReference>
<dbReference type="RefSeq" id="WP_345073265.1">
    <property type="nucleotide sequence ID" value="NZ_BAABDJ010000024.1"/>
</dbReference>
<dbReference type="PANTHER" id="PTHR33908:SF3">
    <property type="entry name" value="UNDECAPRENYL PHOSPHATE-ALPHA-4-AMINO-4-DEOXY-L-ARABINOSE ARABINOSYL TRANSFERASE"/>
    <property type="match status" value="1"/>
</dbReference>
<keyword evidence="2" id="KW-1003">Cell membrane</keyword>
<reference evidence="11" key="1">
    <citation type="journal article" date="2019" name="Int. J. Syst. Evol. Microbiol.">
        <title>The Global Catalogue of Microorganisms (GCM) 10K type strain sequencing project: providing services to taxonomists for standard genome sequencing and annotation.</title>
        <authorList>
            <consortium name="The Broad Institute Genomics Platform"/>
            <consortium name="The Broad Institute Genome Sequencing Center for Infectious Disease"/>
            <person name="Wu L."/>
            <person name="Ma J."/>
        </authorList>
    </citation>
    <scope>NUCLEOTIDE SEQUENCE [LARGE SCALE GENOMIC DNA]</scope>
    <source>
        <strain evidence="11">JCM 17224</strain>
    </source>
</reference>
<feature type="transmembrane region" description="Helical" evidence="8">
    <location>
        <begin position="363"/>
        <end position="384"/>
    </location>
</feature>
<dbReference type="EMBL" id="BAABDJ010000024">
    <property type="protein sequence ID" value="GAA4010670.1"/>
    <property type="molecule type" value="Genomic_DNA"/>
</dbReference>
<dbReference type="InterPro" id="IPR050297">
    <property type="entry name" value="LipidA_mod_glycosyltrf_83"/>
</dbReference>
<evidence type="ECO:0000313" key="10">
    <source>
        <dbReference type="EMBL" id="GAA4010670.1"/>
    </source>
</evidence>
<protein>
    <submittedName>
        <fullName evidence="10">Glycosyltransferase family 39 protein</fullName>
    </submittedName>
</protein>
<feature type="transmembrane region" description="Helical" evidence="8">
    <location>
        <begin position="91"/>
        <end position="108"/>
    </location>
</feature>
<evidence type="ECO:0000313" key="11">
    <source>
        <dbReference type="Proteomes" id="UP001500567"/>
    </source>
</evidence>
<feature type="transmembrane region" description="Helical" evidence="8">
    <location>
        <begin position="299"/>
        <end position="317"/>
    </location>
</feature>
<name>A0ABP7SEB9_9BACT</name>
<dbReference type="Pfam" id="PF13231">
    <property type="entry name" value="PMT_2"/>
    <property type="match status" value="1"/>
</dbReference>
<feature type="transmembrane region" description="Helical" evidence="8">
    <location>
        <begin position="114"/>
        <end position="130"/>
    </location>
</feature>
<feature type="transmembrane region" description="Helical" evidence="8">
    <location>
        <begin position="396"/>
        <end position="419"/>
    </location>
</feature>
<feature type="transmembrane region" description="Helical" evidence="8">
    <location>
        <begin position="192"/>
        <end position="212"/>
    </location>
</feature>